<dbReference type="GO" id="GO:0006352">
    <property type="term" value="P:DNA-templated transcription initiation"/>
    <property type="evidence" value="ECO:0007669"/>
    <property type="project" value="InterPro"/>
</dbReference>
<dbReference type="eggNOG" id="COG1595">
    <property type="taxonomic scope" value="Bacteria"/>
</dbReference>
<dbReference type="InterPro" id="IPR014284">
    <property type="entry name" value="RNA_pol_sigma-70_dom"/>
</dbReference>
<keyword evidence="4" id="KW-0238">DNA-binding</keyword>
<evidence type="ECO:0000313" key="9">
    <source>
        <dbReference type="Proteomes" id="UP000007967"/>
    </source>
</evidence>
<evidence type="ECO:0000256" key="2">
    <source>
        <dbReference type="ARBA" id="ARBA00023015"/>
    </source>
</evidence>
<dbReference type="CDD" id="cd06171">
    <property type="entry name" value="Sigma70_r4"/>
    <property type="match status" value="1"/>
</dbReference>
<dbReference type="STRING" id="479435.Kfla_2626"/>
<evidence type="ECO:0000256" key="3">
    <source>
        <dbReference type="ARBA" id="ARBA00023082"/>
    </source>
</evidence>
<reference evidence="9" key="1">
    <citation type="submission" date="2009-09" db="EMBL/GenBank/DDBJ databases">
        <title>The complete genome of Kribbella flavida DSM 17836.</title>
        <authorList>
            <consortium name="US DOE Joint Genome Institute (JGI-PGF)"/>
            <person name="Lucas S."/>
            <person name="Copeland A."/>
            <person name="Lapidus A."/>
            <person name="Glavina del Rio T."/>
            <person name="Dalin E."/>
            <person name="Tice H."/>
            <person name="Bruce D."/>
            <person name="Goodwin L."/>
            <person name="Pitluck S."/>
            <person name="Kyrpides N."/>
            <person name="Mavromatis K."/>
            <person name="Ivanova N."/>
            <person name="Saunders E."/>
            <person name="Brettin T."/>
            <person name="Detter J.C."/>
            <person name="Han C."/>
            <person name="Larimer F."/>
            <person name="Land M."/>
            <person name="Hauser L."/>
            <person name="Markowitz V."/>
            <person name="Cheng J.-F."/>
            <person name="Hugenholtz P."/>
            <person name="Woyke T."/>
            <person name="Wu D."/>
            <person name="Pukall R."/>
            <person name="Klenk H.-P."/>
            <person name="Eisen J.A."/>
        </authorList>
    </citation>
    <scope>NUCLEOTIDE SEQUENCE [LARGE SCALE GENOMIC DNA]</scope>
    <source>
        <strain evidence="9">DSM 17836 / JCM 10339 / NBRC 14399</strain>
    </source>
</reference>
<reference evidence="8 9" key="2">
    <citation type="journal article" date="2010" name="Stand. Genomic Sci.">
        <title>Complete genome sequence of Kribbella flavida type strain (IFO 14399).</title>
        <authorList>
            <person name="Pukall R."/>
            <person name="Lapidus A."/>
            <person name="Glavina Del Rio T."/>
            <person name="Copeland A."/>
            <person name="Tice H."/>
            <person name="Cheng J.-F."/>
            <person name="Lucas S."/>
            <person name="Chen F."/>
            <person name="Nolan M."/>
            <person name="LaButti K."/>
            <person name="Pati A."/>
            <person name="Ivanova N."/>
            <person name="Mavrommatis K."/>
            <person name="Mikhailova N."/>
            <person name="Pitluck S."/>
            <person name="Bruce D."/>
            <person name="Goodwin L."/>
            <person name="Land M."/>
            <person name="Hauser L."/>
            <person name="Chang Y.-J."/>
            <person name="Jeffries C.D."/>
            <person name="Chen A."/>
            <person name="Palaniappan K."/>
            <person name="Chain P."/>
            <person name="Rohde M."/>
            <person name="Goeker M."/>
            <person name="Bristow J."/>
            <person name="Eisen J.A."/>
            <person name="Markowitz V."/>
            <person name="Hugenholtz P."/>
            <person name="Kyrpides N.C."/>
            <person name="Klenk H.-P."/>
            <person name="Brettin T."/>
        </authorList>
    </citation>
    <scope>NUCLEOTIDE SEQUENCE [LARGE SCALE GENOMIC DNA]</scope>
    <source>
        <strain evidence="9">DSM 17836 / JCM 10339 / NBRC 14399</strain>
    </source>
</reference>
<keyword evidence="5" id="KW-0804">Transcription</keyword>
<gene>
    <name evidence="8" type="ordered locus">Kfla_2626</name>
</gene>
<dbReference type="EMBL" id="CP001736">
    <property type="protein sequence ID" value="ADB31694.1"/>
    <property type="molecule type" value="Genomic_DNA"/>
</dbReference>
<dbReference type="Proteomes" id="UP000007967">
    <property type="component" value="Chromosome"/>
</dbReference>
<dbReference type="Pfam" id="PF04542">
    <property type="entry name" value="Sigma70_r2"/>
    <property type="match status" value="1"/>
</dbReference>
<proteinExistence type="inferred from homology"/>
<dbReference type="GO" id="GO:0016987">
    <property type="term" value="F:sigma factor activity"/>
    <property type="evidence" value="ECO:0007669"/>
    <property type="project" value="UniProtKB-KW"/>
</dbReference>
<evidence type="ECO:0000259" key="7">
    <source>
        <dbReference type="Pfam" id="PF08281"/>
    </source>
</evidence>
<protein>
    <submittedName>
        <fullName evidence="8">RNA polymerase, sigma-24 subunit, ECF subfamily</fullName>
    </submittedName>
</protein>
<organism evidence="8 9">
    <name type="scientific">Kribbella flavida (strain DSM 17836 / JCM 10339 / NBRC 14399)</name>
    <dbReference type="NCBI Taxonomy" id="479435"/>
    <lineage>
        <taxon>Bacteria</taxon>
        <taxon>Bacillati</taxon>
        <taxon>Actinomycetota</taxon>
        <taxon>Actinomycetes</taxon>
        <taxon>Propionibacteriales</taxon>
        <taxon>Kribbellaceae</taxon>
        <taxon>Kribbella</taxon>
    </lineage>
</organism>
<dbReference type="AlphaFoldDB" id="D2PXQ2"/>
<dbReference type="SUPFAM" id="SSF88659">
    <property type="entry name" value="Sigma3 and sigma4 domains of RNA polymerase sigma factors"/>
    <property type="match status" value="1"/>
</dbReference>
<dbReference type="SUPFAM" id="SSF88946">
    <property type="entry name" value="Sigma2 domain of RNA polymerase sigma factors"/>
    <property type="match status" value="1"/>
</dbReference>
<dbReference type="InterPro" id="IPR013325">
    <property type="entry name" value="RNA_pol_sigma_r2"/>
</dbReference>
<dbReference type="OrthoDB" id="3783006at2"/>
<dbReference type="InterPro" id="IPR013249">
    <property type="entry name" value="RNA_pol_sigma70_r4_t2"/>
</dbReference>
<accession>D2PXQ2</accession>
<evidence type="ECO:0000256" key="4">
    <source>
        <dbReference type="ARBA" id="ARBA00023125"/>
    </source>
</evidence>
<dbReference type="InterPro" id="IPR039425">
    <property type="entry name" value="RNA_pol_sigma-70-like"/>
</dbReference>
<dbReference type="Gene3D" id="1.10.10.10">
    <property type="entry name" value="Winged helix-like DNA-binding domain superfamily/Winged helix DNA-binding domain"/>
    <property type="match status" value="1"/>
</dbReference>
<dbReference type="NCBIfam" id="TIGR02937">
    <property type="entry name" value="sigma70-ECF"/>
    <property type="match status" value="1"/>
</dbReference>
<keyword evidence="3" id="KW-0731">Sigma factor</keyword>
<dbReference type="InterPro" id="IPR007627">
    <property type="entry name" value="RNA_pol_sigma70_r2"/>
</dbReference>
<name>D2PXQ2_KRIFD</name>
<evidence type="ECO:0000256" key="5">
    <source>
        <dbReference type="ARBA" id="ARBA00023163"/>
    </source>
</evidence>
<dbReference type="GO" id="GO:0003677">
    <property type="term" value="F:DNA binding"/>
    <property type="evidence" value="ECO:0007669"/>
    <property type="project" value="UniProtKB-KW"/>
</dbReference>
<dbReference type="InterPro" id="IPR013324">
    <property type="entry name" value="RNA_pol_sigma_r3/r4-like"/>
</dbReference>
<feature type="domain" description="RNA polymerase sigma-70 region 2" evidence="6">
    <location>
        <begin position="18"/>
        <end position="78"/>
    </location>
</feature>
<feature type="domain" description="RNA polymerase sigma factor 70 region 4 type 2" evidence="7">
    <location>
        <begin position="108"/>
        <end position="159"/>
    </location>
</feature>
<comment type="similarity">
    <text evidence="1">Belongs to the sigma-70 factor family. ECF subfamily.</text>
</comment>
<keyword evidence="2" id="KW-0805">Transcription regulation</keyword>
<evidence type="ECO:0000256" key="1">
    <source>
        <dbReference type="ARBA" id="ARBA00010641"/>
    </source>
</evidence>
<dbReference type="HOGENOM" id="CLU_047691_15_4_11"/>
<sequence length="172" mass="19367">MTELPGDSAADFTEFVVRRYGALLGTAYGLTRDRGQAEDLVQTSLAKCWGNWDAIRAEDPLAYVRKVMVNTYRAWWRVKKGKQEYPTEHLPIRPALVDHYARIERDEVLVAALGRLPGRMRMVVVLRYLGELSEAETAEAVGCAVGTIKSQTSRALARLRVDPTLHEYRCSA</sequence>
<keyword evidence="9" id="KW-1185">Reference proteome</keyword>
<dbReference type="RefSeq" id="WP_012920250.1">
    <property type="nucleotide sequence ID" value="NC_013729.1"/>
</dbReference>
<dbReference type="KEGG" id="kfl:Kfla_2626"/>
<dbReference type="PANTHER" id="PTHR43133:SF50">
    <property type="entry name" value="ECF RNA POLYMERASE SIGMA FACTOR SIGM"/>
    <property type="match status" value="1"/>
</dbReference>
<dbReference type="NCBIfam" id="TIGR02983">
    <property type="entry name" value="SigE-fam_strep"/>
    <property type="match status" value="1"/>
</dbReference>
<dbReference type="Gene3D" id="1.10.1740.10">
    <property type="match status" value="1"/>
</dbReference>
<evidence type="ECO:0000313" key="8">
    <source>
        <dbReference type="EMBL" id="ADB31694.1"/>
    </source>
</evidence>
<dbReference type="PANTHER" id="PTHR43133">
    <property type="entry name" value="RNA POLYMERASE ECF-TYPE SIGMA FACTO"/>
    <property type="match status" value="1"/>
</dbReference>
<dbReference type="InterPro" id="IPR014325">
    <property type="entry name" value="RNA_pol_sigma-E_actinobac"/>
</dbReference>
<evidence type="ECO:0000259" key="6">
    <source>
        <dbReference type="Pfam" id="PF04542"/>
    </source>
</evidence>
<dbReference type="Pfam" id="PF08281">
    <property type="entry name" value="Sigma70_r4_2"/>
    <property type="match status" value="1"/>
</dbReference>
<dbReference type="InterPro" id="IPR036388">
    <property type="entry name" value="WH-like_DNA-bd_sf"/>
</dbReference>